<evidence type="ECO:0000256" key="6">
    <source>
        <dbReference type="ARBA" id="ARBA00023002"/>
    </source>
</evidence>
<dbReference type="InterPro" id="IPR004852">
    <property type="entry name" value="Di-haem_cyt_c_peroxidsae"/>
</dbReference>
<evidence type="ECO:0000259" key="10">
    <source>
        <dbReference type="PROSITE" id="PS51007"/>
    </source>
</evidence>
<evidence type="ECO:0000313" key="12">
    <source>
        <dbReference type="Proteomes" id="UP000618931"/>
    </source>
</evidence>
<dbReference type="InterPro" id="IPR009056">
    <property type="entry name" value="Cyt_c-like_dom"/>
</dbReference>
<protein>
    <submittedName>
        <fullName evidence="11">Cytochrome-c peroxidase</fullName>
    </submittedName>
</protein>
<feature type="chain" id="PRO_5046895972" evidence="9">
    <location>
        <begin position="23"/>
        <end position="371"/>
    </location>
</feature>
<reference evidence="11 12" key="1">
    <citation type="submission" date="2020-11" db="EMBL/GenBank/DDBJ databases">
        <authorList>
            <person name="Kim M.K."/>
        </authorList>
    </citation>
    <scope>NUCLEOTIDE SEQUENCE [LARGE SCALE GENOMIC DNA]</scope>
    <source>
        <strain evidence="11 12">BT662</strain>
    </source>
</reference>
<evidence type="ECO:0000313" key="11">
    <source>
        <dbReference type="EMBL" id="MBF9221143.1"/>
    </source>
</evidence>
<dbReference type="PROSITE" id="PS51007">
    <property type="entry name" value="CYTC"/>
    <property type="match status" value="1"/>
</dbReference>
<keyword evidence="2 8" id="KW-0349">Heme</keyword>
<dbReference type="PANTHER" id="PTHR30600">
    <property type="entry name" value="CYTOCHROME C PEROXIDASE-RELATED"/>
    <property type="match status" value="1"/>
</dbReference>
<dbReference type="GO" id="GO:0004601">
    <property type="term" value="F:peroxidase activity"/>
    <property type="evidence" value="ECO:0007669"/>
    <property type="project" value="UniProtKB-KW"/>
</dbReference>
<dbReference type="InterPro" id="IPR051395">
    <property type="entry name" value="Cytochrome_c_Peroxidase/MauG"/>
</dbReference>
<feature type="domain" description="Cytochrome c" evidence="10">
    <location>
        <begin position="214"/>
        <end position="358"/>
    </location>
</feature>
<keyword evidence="5" id="KW-0574">Periplasm</keyword>
<dbReference type="InterPro" id="IPR026259">
    <property type="entry name" value="MauG/Cytc_peroxidase"/>
</dbReference>
<evidence type="ECO:0000256" key="3">
    <source>
        <dbReference type="ARBA" id="ARBA00022723"/>
    </source>
</evidence>
<evidence type="ECO:0000256" key="7">
    <source>
        <dbReference type="ARBA" id="ARBA00023004"/>
    </source>
</evidence>
<dbReference type="Pfam" id="PF03150">
    <property type="entry name" value="CCP_MauG"/>
    <property type="match status" value="1"/>
</dbReference>
<dbReference type="PROSITE" id="PS51257">
    <property type="entry name" value="PROKAR_LIPOPROTEIN"/>
    <property type="match status" value="1"/>
</dbReference>
<dbReference type="EMBL" id="JADQDM010000003">
    <property type="protein sequence ID" value="MBF9221143.1"/>
    <property type="molecule type" value="Genomic_DNA"/>
</dbReference>
<dbReference type="InterPro" id="IPR036909">
    <property type="entry name" value="Cyt_c-like_dom_sf"/>
</dbReference>
<dbReference type="Proteomes" id="UP000618931">
    <property type="component" value="Unassembled WGS sequence"/>
</dbReference>
<dbReference type="PIRSF" id="PIRSF000294">
    <property type="entry name" value="Cytochrome-c_peroxidase"/>
    <property type="match status" value="1"/>
</dbReference>
<evidence type="ECO:0000256" key="4">
    <source>
        <dbReference type="ARBA" id="ARBA00022729"/>
    </source>
</evidence>
<proteinExistence type="predicted"/>
<evidence type="ECO:0000256" key="9">
    <source>
        <dbReference type="SAM" id="SignalP"/>
    </source>
</evidence>
<dbReference type="RefSeq" id="WP_196292601.1">
    <property type="nucleotide sequence ID" value="NZ_JADQDM010000003.1"/>
</dbReference>
<evidence type="ECO:0000256" key="1">
    <source>
        <dbReference type="ARBA" id="ARBA00004418"/>
    </source>
</evidence>
<comment type="subcellular location">
    <subcellularLocation>
        <location evidence="1">Periplasm</location>
    </subcellularLocation>
</comment>
<evidence type="ECO:0000256" key="5">
    <source>
        <dbReference type="ARBA" id="ARBA00022764"/>
    </source>
</evidence>
<evidence type="ECO:0000256" key="2">
    <source>
        <dbReference type="ARBA" id="ARBA00022617"/>
    </source>
</evidence>
<sequence>MKSTLIAGVALLMLGLAGCKHDADTPDPEGPVVPPTAYVLDPVPDYFPTRPADPADNPLTQEGVALGRHLFYEKALSLNSQVACATCHQQARAFTDGLAHSVGVNATKTVRSAMALNNLAWEPKLTWDGAATGLENQARIPIENPLEMHQSLAVGVTHLQATDNYPAMFRKAFGSSTITEANVLKALAQFERTLVSSNSRYDRYLKGDRTALTPDEAEGMRLFNTHPVNTGPVALRVRGGNCGDCHSVPLQTNFTFSNNGLDATLTDLGLGAITGLATDNGKFRVPSLRNIALTAPYMHDGRFASLEDVLSHYNEHIAPNSPNIDPQIPAASNLSGGGSLGLTAAEKTKIIAFLRTLTDSTFIKDPRFARP</sequence>
<accession>A0ABS0I336</accession>
<gene>
    <name evidence="11" type="ORF">I2H31_08510</name>
</gene>
<name>A0ABS0I336_9BACT</name>
<keyword evidence="3 8" id="KW-0479">Metal-binding</keyword>
<dbReference type="SUPFAM" id="SSF46626">
    <property type="entry name" value="Cytochrome c"/>
    <property type="match status" value="2"/>
</dbReference>
<evidence type="ECO:0000256" key="8">
    <source>
        <dbReference type="PROSITE-ProRule" id="PRU00433"/>
    </source>
</evidence>
<keyword evidence="12" id="KW-1185">Reference proteome</keyword>
<dbReference type="Gene3D" id="1.10.760.10">
    <property type="entry name" value="Cytochrome c-like domain"/>
    <property type="match status" value="2"/>
</dbReference>
<keyword evidence="7 8" id="KW-0408">Iron</keyword>
<organism evidence="11 12">
    <name type="scientific">Hymenobacter ruricola</name>
    <dbReference type="NCBI Taxonomy" id="2791023"/>
    <lineage>
        <taxon>Bacteria</taxon>
        <taxon>Pseudomonadati</taxon>
        <taxon>Bacteroidota</taxon>
        <taxon>Cytophagia</taxon>
        <taxon>Cytophagales</taxon>
        <taxon>Hymenobacteraceae</taxon>
        <taxon>Hymenobacter</taxon>
    </lineage>
</organism>
<keyword evidence="4 9" id="KW-0732">Signal</keyword>
<keyword evidence="11" id="KW-0575">Peroxidase</keyword>
<keyword evidence="6" id="KW-0560">Oxidoreductase</keyword>
<feature type="signal peptide" evidence="9">
    <location>
        <begin position="1"/>
        <end position="22"/>
    </location>
</feature>
<comment type="caution">
    <text evidence="11">The sequence shown here is derived from an EMBL/GenBank/DDBJ whole genome shotgun (WGS) entry which is preliminary data.</text>
</comment>